<comment type="caution">
    <text evidence="2">The sequence shown here is derived from an EMBL/GenBank/DDBJ whole genome shotgun (WGS) entry which is preliminary data.</text>
</comment>
<proteinExistence type="predicted"/>
<accession>A0ABD3VWS3</accession>
<keyword evidence="1" id="KW-1133">Transmembrane helix</keyword>
<evidence type="ECO:0000313" key="3">
    <source>
        <dbReference type="Proteomes" id="UP001634394"/>
    </source>
</evidence>
<reference evidence="2 3" key="1">
    <citation type="submission" date="2024-11" db="EMBL/GenBank/DDBJ databases">
        <title>Chromosome-level genome assembly of the freshwater bivalve Anodonta woodiana.</title>
        <authorList>
            <person name="Chen X."/>
        </authorList>
    </citation>
    <scope>NUCLEOTIDE SEQUENCE [LARGE SCALE GENOMIC DNA]</scope>
    <source>
        <strain evidence="2">MN2024</strain>
        <tissue evidence="2">Gills</tissue>
    </source>
</reference>
<dbReference type="AlphaFoldDB" id="A0ABD3VWS3"/>
<feature type="transmembrane region" description="Helical" evidence="1">
    <location>
        <begin position="6"/>
        <end position="24"/>
    </location>
</feature>
<evidence type="ECO:0000313" key="2">
    <source>
        <dbReference type="EMBL" id="KAL3864835.1"/>
    </source>
</evidence>
<keyword evidence="1" id="KW-0812">Transmembrane</keyword>
<protein>
    <submittedName>
        <fullName evidence="2">Uncharacterized protein</fullName>
    </submittedName>
</protein>
<name>A0ABD3VWS3_SINWO</name>
<keyword evidence="3" id="KW-1185">Reference proteome</keyword>
<dbReference type="EMBL" id="JBJQND010000010">
    <property type="protein sequence ID" value="KAL3864835.1"/>
    <property type="molecule type" value="Genomic_DNA"/>
</dbReference>
<sequence length="92" mass="10457">MGSLHMLGIVGMAGAFIWGLYICWELWEWLKPSDGVFTYAGNCGNGWCLHMGSLHMLGVVGMADAFRWGLYICWELWEWLMPSDGVFTYAQN</sequence>
<dbReference type="Proteomes" id="UP001634394">
    <property type="component" value="Unassembled WGS sequence"/>
</dbReference>
<gene>
    <name evidence="2" type="ORF">ACJMK2_006485</name>
</gene>
<organism evidence="2 3">
    <name type="scientific">Sinanodonta woodiana</name>
    <name type="common">Chinese pond mussel</name>
    <name type="synonym">Anodonta woodiana</name>
    <dbReference type="NCBI Taxonomy" id="1069815"/>
    <lineage>
        <taxon>Eukaryota</taxon>
        <taxon>Metazoa</taxon>
        <taxon>Spiralia</taxon>
        <taxon>Lophotrochozoa</taxon>
        <taxon>Mollusca</taxon>
        <taxon>Bivalvia</taxon>
        <taxon>Autobranchia</taxon>
        <taxon>Heteroconchia</taxon>
        <taxon>Palaeoheterodonta</taxon>
        <taxon>Unionida</taxon>
        <taxon>Unionoidea</taxon>
        <taxon>Unionidae</taxon>
        <taxon>Unioninae</taxon>
        <taxon>Sinanodonta</taxon>
    </lineage>
</organism>
<keyword evidence="1" id="KW-0472">Membrane</keyword>
<evidence type="ECO:0000256" key="1">
    <source>
        <dbReference type="SAM" id="Phobius"/>
    </source>
</evidence>